<dbReference type="EMBL" id="CM043021">
    <property type="protein sequence ID" value="KAI4457602.1"/>
    <property type="molecule type" value="Genomic_DNA"/>
</dbReference>
<protein>
    <submittedName>
        <fullName evidence="1">Acyl-coa desaturase</fullName>
    </submittedName>
</protein>
<organism evidence="1 2">
    <name type="scientific">Holotrichia oblita</name>
    <name type="common">Chafer beetle</name>
    <dbReference type="NCBI Taxonomy" id="644536"/>
    <lineage>
        <taxon>Eukaryota</taxon>
        <taxon>Metazoa</taxon>
        <taxon>Ecdysozoa</taxon>
        <taxon>Arthropoda</taxon>
        <taxon>Hexapoda</taxon>
        <taxon>Insecta</taxon>
        <taxon>Pterygota</taxon>
        <taxon>Neoptera</taxon>
        <taxon>Endopterygota</taxon>
        <taxon>Coleoptera</taxon>
        <taxon>Polyphaga</taxon>
        <taxon>Scarabaeiformia</taxon>
        <taxon>Scarabaeidae</taxon>
        <taxon>Melolonthinae</taxon>
        <taxon>Holotrichia</taxon>
    </lineage>
</organism>
<sequence>MLYAADVNVKQVKYNRDMMLILVLASGEGVTIGAHRLYAHKAFKARFLLRFALILLQTVAGQNCMYIWVRDHRLHHKYSDSDADPHNANRGFFFSHMGWLMSRKHPAVIAKGKTIDMSDLEADFIVMFQKFFYKPLYLLFALALPVLIPVALWNEEYWNSLLICYFSRYVVLLHITWLVNSAAHFYGTKPYDKTMLAVESSLVSFITVGEGWHNYHHAFPWDYRAAEYGTSFSFTTFMIDVLAYTGLAYDLKTTPDDMVVRRALRSGDGSHKFSLVEEPLEDEETNIVSEKVKSLIPSLTDLNNNEIKEEPKNIPGDDKLDKLIKNSAVTNGNLTGKVFRNANPKMEKDKDK</sequence>
<accession>A0ACB9SR27</accession>
<comment type="caution">
    <text evidence="1">The sequence shown here is derived from an EMBL/GenBank/DDBJ whole genome shotgun (WGS) entry which is preliminary data.</text>
</comment>
<name>A0ACB9SR27_HOLOL</name>
<keyword evidence="2" id="KW-1185">Reference proteome</keyword>
<evidence type="ECO:0000313" key="2">
    <source>
        <dbReference type="Proteomes" id="UP001056778"/>
    </source>
</evidence>
<dbReference type="Proteomes" id="UP001056778">
    <property type="component" value="Chromosome 7"/>
</dbReference>
<gene>
    <name evidence="1" type="ORF">MML48_7g00004942</name>
</gene>
<evidence type="ECO:0000313" key="1">
    <source>
        <dbReference type="EMBL" id="KAI4457602.1"/>
    </source>
</evidence>
<reference evidence="1" key="1">
    <citation type="submission" date="2022-04" db="EMBL/GenBank/DDBJ databases">
        <title>Chromosome-scale genome assembly of Holotrichia oblita Faldermann.</title>
        <authorList>
            <person name="Rongchong L."/>
        </authorList>
    </citation>
    <scope>NUCLEOTIDE SEQUENCE</scope>
    <source>
        <strain evidence="1">81SQS9</strain>
    </source>
</reference>
<proteinExistence type="predicted"/>